<name>U6M750_EIMMA</name>
<feature type="region of interest" description="Disordered" evidence="1">
    <location>
        <begin position="75"/>
        <end position="99"/>
    </location>
</feature>
<evidence type="ECO:0000313" key="3">
    <source>
        <dbReference type="Proteomes" id="UP000030763"/>
    </source>
</evidence>
<proteinExistence type="predicted"/>
<dbReference type="AlphaFoldDB" id="U6M750"/>
<evidence type="ECO:0000313" key="2">
    <source>
        <dbReference type="EMBL" id="CDJ58294.1"/>
    </source>
</evidence>
<feature type="region of interest" description="Disordered" evidence="1">
    <location>
        <begin position="209"/>
        <end position="234"/>
    </location>
</feature>
<dbReference type="Proteomes" id="UP000030763">
    <property type="component" value="Unassembled WGS sequence"/>
</dbReference>
<dbReference type="OMA" id="ARMMCEW"/>
<sequence>MPRGPFCLPVEAPFYGQSAAMKDSVDSEEIQPISISPAYLNANSVVEQIREGIPCLVESKCLSCTAVPSGNSGYPKLAGPNERHGVPNHPQNSPSGSRSRVRLAILSTHRNEEVLGLAPHMGASMGVCRVPEAVSWTPPNEFASTLPSLRMAPLKDKLLTSELADPSDNKRPYLAVSTEKMHTDYEASSAGPPKKNKLGQTRISPAGLESSCASKHEPQQMRAAATTQPGGRAHEKGLETMTAVYGRPGTWTPRGTRPRLSIFNQGEHVAAKMYFHPTKMAWRSELLVDGCKRQRSFSCKLYGFERARMMCEWSRDFVLRTARLPTDDETRVAVGRLMVNYFGKDGPIPKFFYYSSGVSHAPFLLLKRLNTPEMKEQHSLARNFLRQVIEKNRQIYDSDGEGLSEEEPGMLTL</sequence>
<dbReference type="OrthoDB" id="347908at2759"/>
<protein>
    <submittedName>
        <fullName evidence="2">Uncharacterized protein</fullName>
    </submittedName>
</protein>
<reference evidence="2" key="2">
    <citation type="submission" date="2013-10" db="EMBL/GenBank/DDBJ databases">
        <authorList>
            <person name="Aslett M."/>
        </authorList>
    </citation>
    <scope>NUCLEOTIDE SEQUENCE [LARGE SCALE GENOMIC DNA]</scope>
    <source>
        <strain evidence="2">Weybridge</strain>
    </source>
</reference>
<gene>
    <name evidence="2" type="ORF">EMWEY_00014890</name>
</gene>
<keyword evidence="3" id="KW-1185">Reference proteome</keyword>
<dbReference type="EMBL" id="HG719582">
    <property type="protein sequence ID" value="CDJ58294.1"/>
    <property type="molecule type" value="Genomic_DNA"/>
</dbReference>
<feature type="compositionally biased region" description="Polar residues" evidence="1">
    <location>
        <begin position="89"/>
        <end position="98"/>
    </location>
</feature>
<evidence type="ECO:0000256" key="1">
    <source>
        <dbReference type="SAM" id="MobiDB-lite"/>
    </source>
</evidence>
<dbReference type="VEuPathDB" id="ToxoDB:EMWEY_00014890"/>
<dbReference type="GeneID" id="25335475"/>
<reference evidence="2" key="1">
    <citation type="submission" date="2013-10" db="EMBL/GenBank/DDBJ databases">
        <title>Genomic analysis of the causative agents of coccidiosis in chickens.</title>
        <authorList>
            <person name="Reid A.J."/>
            <person name="Blake D."/>
            <person name="Billington K."/>
            <person name="Browne H."/>
            <person name="Dunn M."/>
            <person name="Hung S."/>
            <person name="Kawahara F."/>
            <person name="Miranda-Saavedra D."/>
            <person name="Mourier T."/>
            <person name="Nagra H."/>
            <person name="Otto T.D."/>
            <person name="Rawlings N."/>
            <person name="Sanchez A."/>
            <person name="Sanders M."/>
            <person name="Subramaniam C."/>
            <person name="Tay Y."/>
            <person name="Dear P."/>
            <person name="Doerig C."/>
            <person name="Gruber A."/>
            <person name="Parkinson J."/>
            <person name="Shirley M."/>
            <person name="Wan K.L."/>
            <person name="Berriman M."/>
            <person name="Tomley F."/>
            <person name="Pain A."/>
        </authorList>
    </citation>
    <scope>NUCLEOTIDE SEQUENCE [LARGE SCALE GENOMIC DNA]</scope>
    <source>
        <strain evidence="2">Weybridge</strain>
    </source>
</reference>
<dbReference type="RefSeq" id="XP_013334940.1">
    <property type="nucleotide sequence ID" value="XM_013479486.1"/>
</dbReference>
<organism evidence="2 3">
    <name type="scientific">Eimeria maxima</name>
    <name type="common">Coccidian parasite</name>
    <dbReference type="NCBI Taxonomy" id="5804"/>
    <lineage>
        <taxon>Eukaryota</taxon>
        <taxon>Sar</taxon>
        <taxon>Alveolata</taxon>
        <taxon>Apicomplexa</taxon>
        <taxon>Conoidasida</taxon>
        <taxon>Coccidia</taxon>
        <taxon>Eucoccidiorida</taxon>
        <taxon>Eimeriorina</taxon>
        <taxon>Eimeriidae</taxon>
        <taxon>Eimeria</taxon>
    </lineage>
</organism>
<accession>U6M750</accession>